<dbReference type="Pfam" id="PF13193">
    <property type="entry name" value="AMP-binding_C"/>
    <property type="match status" value="1"/>
</dbReference>
<dbReference type="Gene3D" id="2.30.38.10">
    <property type="entry name" value="Luciferase, Domain 3"/>
    <property type="match status" value="1"/>
</dbReference>
<evidence type="ECO:0000256" key="1">
    <source>
        <dbReference type="ARBA" id="ARBA00004924"/>
    </source>
</evidence>
<evidence type="ECO:0000256" key="3">
    <source>
        <dbReference type="ARBA" id="ARBA00022598"/>
    </source>
</evidence>
<dbReference type="Gene3D" id="3.40.50.980">
    <property type="match status" value="2"/>
</dbReference>
<dbReference type="InterPro" id="IPR050237">
    <property type="entry name" value="ATP-dep_AMP-bd_enzyme"/>
</dbReference>
<keyword evidence="6" id="KW-0548">Nucleotidyltransferase</keyword>
<evidence type="ECO:0000256" key="2">
    <source>
        <dbReference type="ARBA" id="ARBA00006432"/>
    </source>
</evidence>
<comment type="pathway">
    <text evidence="1">Siderophore biosynthesis.</text>
</comment>
<evidence type="ECO:0000313" key="7">
    <source>
        <dbReference type="Proteomes" id="UP000037712"/>
    </source>
</evidence>
<dbReference type="InterPro" id="IPR000873">
    <property type="entry name" value="AMP-dep_synth/lig_dom"/>
</dbReference>
<keyword evidence="3" id="KW-0436">Ligase</keyword>
<dbReference type="RefSeq" id="WP_054371008.1">
    <property type="nucleotide sequence ID" value="NZ_AZYO01000002.1"/>
</dbReference>
<comment type="caution">
    <text evidence="6">The sequence shown here is derived from an EMBL/GenBank/DDBJ whole genome shotgun (WGS) entry which is preliminary data.</text>
</comment>
<dbReference type="InterPro" id="IPR045851">
    <property type="entry name" value="AMP-bd_C_sf"/>
</dbReference>
<keyword evidence="6" id="KW-0808">Transferase</keyword>
<evidence type="ECO:0000259" key="5">
    <source>
        <dbReference type="Pfam" id="PF13193"/>
    </source>
</evidence>
<dbReference type="Proteomes" id="UP000037712">
    <property type="component" value="Unassembled WGS sequence"/>
</dbReference>
<accession>A0A0M9WQH4</accession>
<comment type="similarity">
    <text evidence="2">Belongs to the ATP-dependent AMP-binding enzyme family.</text>
</comment>
<organism evidence="6 7">
    <name type="scientific">Rhodococcus rhodochrous KG-21</name>
    <dbReference type="NCBI Taxonomy" id="1441923"/>
    <lineage>
        <taxon>Bacteria</taxon>
        <taxon>Bacillati</taxon>
        <taxon>Actinomycetota</taxon>
        <taxon>Actinomycetes</taxon>
        <taxon>Mycobacteriales</taxon>
        <taxon>Nocardiaceae</taxon>
        <taxon>Rhodococcus</taxon>
    </lineage>
</organism>
<proteinExistence type="inferred from homology"/>
<dbReference type="GO" id="GO:0008668">
    <property type="term" value="F:2,3-dihydroxybenzoate--[aryl-carrier protein] ligase"/>
    <property type="evidence" value="ECO:0007669"/>
    <property type="project" value="InterPro"/>
</dbReference>
<dbReference type="InterPro" id="IPR020845">
    <property type="entry name" value="AMP-binding_CS"/>
</dbReference>
<feature type="domain" description="AMP-dependent synthetase/ligase" evidence="4">
    <location>
        <begin position="41"/>
        <end position="407"/>
    </location>
</feature>
<dbReference type="PATRIC" id="fig|1441923.3.peg.293"/>
<dbReference type="PANTHER" id="PTHR43767">
    <property type="entry name" value="LONG-CHAIN-FATTY-ACID--COA LIGASE"/>
    <property type="match status" value="1"/>
</dbReference>
<dbReference type="PANTHER" id="PTHR43767:SF1">
    <property type="entry name" value="NONRIBOSOMAL PEPTIDE SYNTHASE PES1 (EUROFUNG)-RELATED"/>
    <property type="match status" value="1"/>
</dbReference>
<sequence length="549" mass="58961">MTIAATRTPLAATAGYPREFAELYRAAGYWTDETFVRFLSARADRHGERIAIIGRDTHGSERRITYRELSDTADRIAAGLAATGVQRGDRVLVQLPNIVEYTEVVFAVFRLGALPVFALPAHRSAEIGYFCRFTDAAAYVIAGEHGGFDYRGLARQVCADLDRPPAVVVAGEAQEFTPLDALREHEPDARADVDPESVAFLQLSGGTTGTPKLIPRTHTDYLYSVRESARICGVDAGTRMLVVLPAAHNFPMSSPGILGVLHAGGTIVLAPDPSPDTAFELIEQERITMASLVPPLALAWLSARARTGPDLSSLQVLQVGGAKFGAEAAARVRPELGCTLQQVFGMAEGLVNYTRLDDPDATVVGTQGRPISPHDEIRIVDDEDRPVAPGATGHLLTRGPYTIRGYYAAPEHNATAFTPDGFYRTGDLVRLTEDGYVVVEGRAKDQINRGGEKIAAEEVENHLLAHPGVLDAAVVAVPDAYLGERTCVFVVADGTAPKAPALKAFLRERGLAAYKIPDKVVLVDAFPVTGVGKTSRAELRRALAATLQH</sequence>
<gene>
    <name evidence="6" type="primary">entE</name>
    <name evidence="6" type="ORF">Z051_01320</name>
</gene>
<name>A0A0M9WQH4_RHORH</name>
<dbReference type="Pfam" id="PF00501">
    <property type="entry name" value="AMP-binding"/>
    <property type="match status" value="1"/>
</dbReference>
<dbReference type="FunFam" id="2.30.38.10:FF:000003">
    <property type="entry name" value="Vibriobactin-specific 2,3-dihydroxybenzoate-AMP ligase"/>
    <property type="match status" value="1"/>
</dbReference>
<dbReference type="NCBIfam" id="TIGR02275">
    <property type="entry name" value="DHB_AMP_lig"/>
    <property type="match status" value="1"/>
</dbReference>
<dbReference type="PROSITE" id="PS00455">
    <property type="entry name" value="AMP_BINDING"/>
    <property type="match status" value="1"/>
</dbReference>
<dbReference type="InterPro" id="IPR011963">
    <property type="entry name" value="DHB_AMP_lig"/>
</dbReference>
<dbReference type="Gene3D" id="3.30.300.30">
    <property type="match status" value="1"/>
</dbReference>
<reference evidence="6 7" key="1">
    <citation type="journal article" date="2015" name="Genome Announc.">
        <title>Draft Genome Sequence of Rhodococcus rhodochrous Strain KG-21, a Soil Isolate from Oil Fields of Krishna-Godavari Basin, India.</title>
        <authorList>
            <person name="Dawar C."/>
            <person name="Aggarwal R.K."/>
        </authorList>
    </citation>
    <scope>NUCLEOTIDE SEQUENCE [LARGE SCALE GENOMIC DNA]</scope>
    <source>
        <strain evidence="6 7">KG-21</strain>
    </source>
</reference>
<dbReference type="EMBL" id="AZYO01000002">
    <property type="protein sequence ID" value="KOS57817.1"/>
    <property type="molecule type" value="Genomic_DNA"/>
</dbReference>
<dbReference type="GO" id="GO:0019290">
    <property type="term" value="P:siderophore biosynthetic process"/>
    <property type="evidence" value="ECO:0007669"/>
    <property type="project" value="InterPro"/>
</dbReference>
<dbReference type="SUPFAM" id="SSF56801">
    <property type="entry name" value="Acetyl-CoA synthetase-like"/>
    <property type="match status" value="1"/>
</dbReference>
<feature type="domain" description="AMP-binding enzyme C-terminal" evidence="5">
    <location>
        <begin position="458"/>
        <end position="533"/>
    </location>
</feature>
<protein>
    <submittedName>
        <fullName evidence="6">Enterobactin synthase subunit E</fullName>
        <ecNumber evidence="6">2.7.7.58</ecNumber>
    </submittedName>
</protein>
<dbReference type="FunFam" id="3.30.300.30:FF:000008">
    <property type="entry name" value="2,3-dihydroxybenzoate-AMP ligase"/>
    <property type="match status" value="1"/>
</dbReference>
<dbReference type="CDD" id="cd05920">
    <property type="entry name" value="23DHB-AMP_lg"/>
    <property type="match status" value="1"/>
</dbReference>
<dbReference type="AlphaFoldDB" id="A0A0M9WQH4"/>
<dbReference type="EC" id="2.7.7.58" evidence="6"/>
<dbReference type="InterPro" id="IPR025110">
    <property type="entry name" value="AMP-bd_C"/>
</dbReference>
<reference evidence="7" key="2">
    <citation type="submission" date="2015-01" db="EMBL/GenBank/DDBJ databases">
        <title>Draft genome sequence of potential hydrocarbon metabolising strain of Rhodococcus rhodochrous.</title>
        <authorList>
            <person name="Aggarwal R.K."/>
            <person name="Dawar C."/>
        </authorList>
    </citation>
    <scope>NUCLEOTIDE SEQUENCE [LARGE SCALE GENOMIC DNA]</scope>
    <source>
        <strain evidence="7">KG-21</strain>
    </source>
</reference>
<evidence type="ECO:0000313" key="6">
    <source>
        <dbReference type="EMBL" id="KOS57817.1"/>
    </source>
</evidence>
<evidence type="ECO:0000259" key="4">
    <source>
        <dbReference type="Pfam" id="PF00501"/>
    </source>
</evidence>
<dbReference type="GO" id="GO:0016779">
    <property type="term" value="F:nucleotidyltransferase activity"/>
    <property type="evidence" value="ECO:0007669"/>
    <property type="project" value="UniProtKB-KW"/>
</dbReference>